<keyword evidence="1" id="KW-0812">Transmembrane</keyword>
<comment type="caution">
    <text evidence="3">The sequence shown here is derived from an EMBL/GenBank/DDBJ whole genome shotgun (WGS) entry which is preliminary data.</text>
</comment>
<reference evidence="3 4" key="1">
    <citation type="submission" date="2021-04" db="EMBL/GenBank/DDBJ databases">
        <authorList>
            <person name="Ivanova A."/>
        </authorList>
    </citation>
    <scope>NUCLEOTIDE SEQUENCE [LARGE SCALE GENOMIC DNA]</scope>
    <source>
        <strain evidence="3 4">G18</strain>
    </source>
</reference>
<evidence type="ECO:0000259" key="2">
    <source>
        <dbReference type="Pfam" id="PF07811"/>
    </source>
</evidence>
<proteinExistence type="predicted"/>
<evidence type="ECO:0000313" key="4">
    <source>
        <dbReference type="Proteomes" id="UP000676565"/>
    </source>
</evidence>
<dbReference type="Proteomes" id="UP000676565">
    <property type="component" value="Unassembled WGS sequence"/>
</dbReference>
<protein>
    <submittedName>
        <fullName evidence="3">Pilus assembly protein</fullName>
    </submittedName>
</protein>
<keyword evidence="4" id="KW-1185">Reference proteome</keyword>
<feature type="transmembrane region" description="Helical" evidence="1">
    <location>
        <begin position="12"/>
        <end position="33"/>
    </location>
</feature>
<keyword evidence="1" id="KW-0472">Membrane</keyword>
<evidence type="ECO:0000256" key="1">
    <source>
        <dbReference type="SAM" id="Phobius"/>
    </source>
</evidence>
<dbReference type="Pfam" id="PF07811">
    <property type="entry name" value="TadE"/>
    <property type="match status" value="1"/>
</dbReference>
<dbReference type="InterPro" id="IPR012495">
    <property type="entry name" value="TadE-like_dom"/>
</dbReference>
<accession>A0ABS5BZB9</accession>
<dbReference type="RefSeq" id="WP_210659577.1">
    <property type="nucleotide sequence ID" value="NZ_JAGKQQ010000001.1"/>
</dbReference>
<gene>
    <name evidence="3" type="ORF">J8F10_27815</name>
</gene>
<dbReference type="EMBL" id="JAGKQQ010000001">
    <property type="protein sequence ID" value="MBP3959069.1"/>
    <property type="molecule type" value="Genomic_DNA"/>
</dbReference>
<feature type="domain" description="TadE-like" evidence="2">
    <location>
        <begin position="11"/>
        <end position="54"/>
    </location>
</feature>
<organism evidence="3 4">
    <name type="scientific">Gemmata palustris</name>
    <dbReference type="NCBI Taxonomy" id="2822762"/>
    <lineage>
        <taxon>Bacteria</taxon>
        <taxon>Pseudomonadati</taxon>
        <taxon>Planctomycetota</taxon>
        <taxon>Planctomycetia</taxon>
        <taxon>Gemmatales</taxon>
        <taxon>Gemmataceae</taxon>
        <taxon>Gemmata</taxon>
    </lineage>
</organism>
<name>A0ABS5BZB9_9BACT</name>
<evidence type="ECO:0000313" key="3">
    <source>
        <dbReference type="EMBL" id="MBP3959069.1"/>
    </source>
</evidence>
<sequence length="192" mass="21188">MRRSHGPARRGVAAVELAFVFLLFVIPLMIGIWEVGRMVQVQQIVSNATREGARLSAQAYTINSSGSPTQIKVTSGTVNVKDAVYDYMYAAGLTNLQPTDVTVTFGFTTPRTTDYVPLSTDPVGTSYPAGSYPTDPCYGEKGMMFTVTVSIPWSRVRWINMGLINPTTVTFTVTWQMLTDDRFQVNTALPTW</sequence>
<keyword evidence="1" id="KW-1133">Transmembrane helix</keyword>